<reference evidence="2 3" key="1">
    <citation type="journal article" date="2024" name="bioRxiv">
        <title>Comparative genomics of Cryptococcus and Kwoniella reveals pathogenesis evolution and contrasting karyotype dynamics via intercentromeric recombination or chromosome fusion.</title>
        <authorList>
            <person name="Coelho M.A."/>
            <person name="David-Palma M."/>
            <person name="Shea T."/>
            <person name="Bowers K."/>
            <person name="McGinley-Smith S."/>
            <person name="Mohammad A.W."/>
            <person name="Gnirke A."/>
            <person name="Yurkov A.M."/>
            <person name="Nowrousian M."/>
            <person name="Sun S."/>
            <person name="Cuomo C.A."/>
            <person name="Heitman J."/>
        </authorList>
    </citation>
    <scope>NUCLEOTIDE SEQUENCE [LARGE SCALE GENOMIC DNA]</scope>
    <source>
        <strain evidence="2 3">CBS 13917</strain>
    </source>
</reference>
<feature type="domain" description="CN hydrolase" evidence="1">
    <location>
        <begin position="69"/>
        <end position="315"/>
    </location>
</feature>
<organism evidence="2 3">
    <name type="scientific">Kwoniella newhampshirensis</name>
    <dbReference type="NCBI Taxonomy" id="1651941"/>
    <lineage>
        <taxon>Eukaryota</taxon>
        <taxon>Fungi</taxon>
        <taxon>Dikarya</taxon>
        <taxon>Basidiomycota</taxon>
        <taxon>Agaricomycotina</taxon>
        <taxon>Tremellomycetes</taxon>
        <taxon>Tremellales</taxon>
        <taxon>Cryptococcaceae</taxon>
        <taxon>Kwoniella</taxon>
    </lineage>
</organism>
<dbReference type="Proteomes" id="UP001388673">
    <property type="component" value="Unassembled WGS sequence"/>
</dbReference>
<dbReference type="InterPro" id="IPR003010">
    <property type="entry name" value="C-N_Hydrolase"/>
</dbReference>
<proteinExistence type="predicted"/>
<evidence type="ECO:0000259" key="1">
    <source>
        <dbReference type="PROSITE" id="PS50263"/>
    </source>
</evidence>
<sequence>MSSRRNGRWWSRIMALPSILRLFCLPVLPGQLWSKSLKVLTSTLLLTYGLLLAVPVPPPMSLSSHVDLLTPLSVRCVLPPASKLSQLDSLIHSSETLGAHAKLIVWPEGSLRVNSMSERTDAVERVRRDISRRYGLWVVMSLESEMAAENPGHKGKIRKNEAVLVGPDGEMGSYEKQKLVPLVESYSIDKGGNRAPVWPLDLPPPAHVTKPDWRPSPPHRRSVAITPLICLDTFHPSLMAASSSDPASLLVVPASSPGIRHGIPSLVCSTSIHDSGTGLSTLIDSWGRIMYQQTGGDSFVVKVGIPYPGQDQVRSTTTWERLGARGVLGIWAGVLILGIGFQRITKRHDGVFVDKWNRLADMVKEMWRRRVSPMDVLATPRHEEESLI</sequence>
<dbReference type="Gene3D" id="3.60.110.10">
    <property type="entry name" value="Carbon-nitrogen hydrolase"/>
    <property type="match status" value="1"/>
</dbReference>
<keyword evidence="3" id="KW-1185">Reference proteome</keyword>
<gene>
    <name evidence="2" type="ORF">IAR55_002749</name>
</gene>
<accession>A0AAW0Z034</accession>
<protein>
    <recommendedName>
        <fullName evidence="1">CN hydrolase domain-containing protein</fullName>
    </recommendedName>
</protein>
<dbReference type="EMBL" id="JBCAWK010000005">
    <property type="protein sequence ID" value="KAK8858522.1"/>
    <property type="molecule type" value="Genomic_DNA"/>
</dbReference>
<name>A0AAW0Z034_9TREE</name>
<dbReference type="GeneID" id="92180007"/>
<evidence type="ECO:0000313" key="3">
    <source>
        <dbReference type="Proteomes" id="UP001388673"/>
    </source>
</evidence>
<dbReference type="KEGG" id="kne:92180007"/>
<dbReference type="InterPro" id="IPR036526">
    <property type="entry name" value="C-N_Hydrolase_sf"/>
</dbReference>
<dbReference type="SUPFAM" id="SSF56317">
    <property type="entry name" value="Carbon-nitrogen hydrolase"/>
    <property type="match status" value="1"/>
</dbReference>
<dbReference type="PROSITE" id="PS50263">
    <property type="entry name" value="CN_HYDROLASE"/>
    <property type="match status" value="1"/>
</dbReference>
<dbReference type="Pfam" id="PF00795">
    <property type="entry name" value="CN_hydrolase"/>
    <property type="match status" value="1"/>
</dbReference>
<dbReference type="RefSeq" id="XP_066803363.1">
    <property type="nucleotide sequence ID" value="XM_066945862.1"/>
</dbReference>
<comment type="caution">
    <text evidence="2">The sequence shown here is derived from an EMBL/GenBank/DDBJ whole genome shotgun (WGS) entry which is preliminary data.</text>
</comment>
<dbReference type="AlphaFoldDB" id="A0AAW0Z034"/>
<evidence type="ECO:0000313" key="2">
    <source>
        <dbReference type="EMBL" id="KAK8858522.1"/>
    </source>
</evidence>